<dbReference type="EMBL" id="CAUM01000076">
    <property type="protein sequence ID" value="CCV05807.1"/>
    <property type="molecule type" value="Genomic_DNA"/>
</dbReference>
<reference evidence="1 2" key="1">
    <citation type="submission" date="2013-02" db="EMBL/GenBank/DDBJ databases">
        <authorList>
            <person name="Genoscope - CEA"/>
        </authorList>
    </citation>
    <scope>NUCLEOTIDE SEQUENCE [LARGE SCALE GENOMIC DNA]</scope>
    <source>
        <strain evidence="1 2">STM 2683</strain>
    </source>
</reference>
<dbReference type="Proteomes" id="UP000012062">
    <property type="component" value="Unassembled WGS sequence"/>
</dbReference>
<dbReference type="AlphaFoldDB" id="M5ENA1"/>
<gene>
    <name evidence="1" type="ORF">MESS2_1670036</name>
</gene>
<name>M5ENA1_9HYPH</name>
<protein>
    <submittedName>
        <fullName evidence="1">Uncharacterized protein</fullName>
    </submittedName>
</protein>
<evidence type="ECO:0000313" key="1">
    <source>
        <dbReference type="EMBL" id="CCV05807.1"/>
    </source>
</evidence>
<evidence type="ECO:0000313" key="2">
    <source>
        <dbReference type="Proteomes" id="UP000012062"/>
    </source>
</evidence>
<comment type="caution">
    <text evidence="1">The sequence shown here is derived from an EMBL/GenBank/DDBJ whole genome shotgun (WGS) entry which is preliminary data.</text>
</comment>
<accession>M5ENA1</accession>
<organism evidence="1 2">
    <name type="scientific">Mesorhizobium metallidurans STM 2683</name>
    <dbReference type="NCBI Taxonomy" id="1297569"/>
    <lineage>
        <taxon>Bacteria</taxon>
        <taxon>Pseudomonadati</taxon>
        <taxon>Pseudomonadota</taxon>
        <taxon>Alphaproteobacteria</taxon>
        <taxon>Hyphomicrobiales</taxon>
        <taxon>Phyllobacteriaceae</taxon>
        <taxon>Mesorhizobium</taxon>
    </lineage>
</organism>
<keyword evidence="2" id="KW-1185">Reference proteome</keyword>
<proteinExistence type="predicted"/>
<sequence>MRYSRMVRIRSKSRNRGGRRDLPVLHAFRPLISPEPSIVQLLPQADSDCGRAEGDGLVLSVLRPPARRVPQSLMRRLTDLPSQERGLSKSGSTQAVSMREFIRPAPDLHREAPEAVRPKAGARFGSAKNIVRLRSRFQAWHACLQCPQAFAGLGPLYSPPEMQLRFR</sequence>